<evidence type="ECO:0000313" key="2">
    <source>
        <dbReference type="Proteomes" id="UP000019763"/>
    </source>
</evidence>
<accession>A0A023B6V6</accession>
<protein>
    <submittedName>
        <fullName evidence="1">Uncharacterized protein</fullName>
    </submittedName>
</protein>
<dbReference type="EMBL" id="AFNH02000572">
    <property type="protein sequence ID" value="EZG66756.1"/>
    <property type="molecule type" value="Genomic_DNA"/>
</dbReference>
<dbReference type="GeneID" id="22912785"/>
<dbReference type="VEuPathDB" id="CryptoDB:GNI_076370"/>
<proteinExistence type="predicted"/>
<keyword evidence="2" id="KW-1185">Reference proteome</keyword>
<dbReference type="Proteomes" id="UP000019763">
    <property type="component" value="Unassembled WGS sequence"/>
</dbReference>
<gene>
    <name evidence="1" type="ORF">GNI_076370</name>
</gene>
<sequence>MATTVSYNIQTEPASIYGGSSVFQGQYPMAGSLAPAPFAPNHSGMNLNASYMPSASSNVLADAAIRSRGVNPDVSTAVSHVSGVVPTGLFTSYVPANSVTVKDTDHVHGSAKKPVTVYYTDDLYPPYYTKAKKVIPHLGPVRPTHPVCGLVPLGSAETP</sequence>
<comment type="caution">
    <text evidence="1">The sequence shown here is derived from an EMBL/GenBank/DDBJ whole genome shotgun (WGS) entry which is preliminary data.</text>
</comment>
<reference evidence="1" key="1">
    <citation type="submission" date="2013-12" db="EMBL/GenBank/DDBJ databases">
        <authorList>
            <person name="Omoto C.K."/>
            <person name="Sibley D."/>
            <person name="Venepally P."/>
            <person name="Hadjithomas M."/>
            <person name="Karamycheva S."/>
            <person name="Brunk B."/>
            <person name="Roos D."/>
            <person name="Caler E."/>
            <person name="Lorenzi H."/>
        </authorList>
    </citation>
    <scope>NUCLEOTIDE SEQUENCE</scope>
</reference>
<organism evidence="1 2">
    <name type="scientific">Gregarina niphandrodes</name>
    <name type="common">Septate eugregarine</name>
    <dbReference type="NCBI Taxonomy" id="110365"/>
    <lineage>
        <taxon>Eukaryota</taxon>
        <taxon>Sar</taxon>
        <taxon>Alveolata</taxon>
        <taxon>Apicomplexa</taxon>
        <taxon>Conoidasida</taxon>
        <taxon>Gregarinasina</taxon>
        <taxon>Eugregarinorida</taxon>
        <taxon>Gregarinidae</taxon>
        <taxon>Gregarina</taxon>
    </lineage>
</organism>
<name>A0A023B6V6_GRENI</name>
<dbReference type="AlphaFoldDB" id="A0A023B6V6"/>
<dbReference type="RefSeq" id="XP_011130499.1">
    <property type="nucleotide sequence ID" value="XM_011132197.1"/>
</dbReference>
<evidence type="ECO:0000313" key="1">
    <source>
        <dbReference type="EMBL" id="EZG66756.1"/>
    </source>
</evidence>